<protein>
    <submittedName>
        <fullName evidence="1">Uncharacterized protein</fullName>
    </submittedName>
</protein>
<dbReference type="RefSeq" id="WP_320278472.1">
    <property type="nucleotide sequence ID" value="NZ_JAVIIX010000018.1"/>
</dbReference>
<reference evidence="1 2" key="1">
    <citation type="submission" date="2023-08" db="EMBL/GenBank/DDBJ databases">
        <title>Implementing the SeqCode for naming new Mesorhizobium species isolated from Vachellia karroo root nodules.</title>
        <authorList>
            <person name="Van Lill M."/>
        </authorList>
    </citation>
    <scope>NUCLEOTIDE SEQUENCE [LARGE SCALE GENOMIC DNA]</scope>
    <source>
        <strain evidence="1 2">VK23A</strain>
    </source>
</reference>
<evidence type="ECO:0000313" key="1">
    <source>
        <dbReference type="EMBL" id="MDX8475371.1"/>
    </source>
</evidence>
<comment type="caution">
    <text evidence="1">The sequence shown here is derived from an EMBL/GenBank/DDBJ whole genome shotgun (WGS) entry which is preliminary data.</text>
</comment>
<evidence type="ECO:0000313" key="2">
    <source>
        <dbReference type="Proteomes" id="UP001271780"/>
    </source>
</evidence>
<sequence length="87" mass="9529">MGGEVMFEESEAADIAADWGVDVDLLNDAVWELETIDGNDGETYGFLVRFDGDTDPDLLLALGVAPGQFTRQVSLNAFDQPDYEPEE</sequence>
<organism evidence="1 2">
    <name type="scientific">Mesorhizobium dulcispinae</name>
    <dbReference type="NCBI Taxonomy" id="3072316"/>
    <lineage>
        <taxon>Bacteria</taxon>
        <taxon>Pseudomonadati</taxon>
        <taxon>Pseudomonadota</taxon>
        <taxon>Alphaproteobacteria</taxon>
        <taxon>Hyphomicrobiales</taxon>
        <taxon>Phyllobacteriaceae</taxon>
        <taxon>Mesorhizobium</taxon>
    </lineage>
</organism>
<name>A0ABU4XMA7_9HYPH</name>
<keyword evidence="2" id="KW-1185">Reference proteome</keyword>
<dbReference type="Proteomes" id="UP001271780">
    <property type="component" value="Unassembled WGS sequence"/>
</dbReference>
<gene>
    <name evidence="1" type="ORF">RFM27_25070</name>
</gene>
<accession>A0ABU4XMA7</accession>
<proteinExistence type="predicted"/>
<dbReference type="EMBL" id="JAVIIZ010000019">
    <property type="protein sequence ID" value="MDX8475371.1"/>
    <property type="molecule type" value="Genomic_DNA"/>
</dbReference>